<dbReference type="InterPro" id="IPR023389">
    <property type="entry name" value="DOPA-like_sf"/>
</dbReference>
<protein>
    <submittedName>
        <fullName evidence="1">4,5-dioxygenase</fullName>
    </submittedName>
</protein>
<dbReference type="PANTHER" id="PTHR36423">
    <property type="entry name" value="AFR070WP"/>
    <property type="match status" value="1"/>
</dbReference>
<proteinExistence type="predicted"/>
<accession>A0ABY2X6K0</accession>
<organism evidence="1 2">
    <name type="scientific">Arenibacterium halophilum</name>
    <dbReference type="NCBI Taxonomy" id="2583821"/>
    <lineage>
        <taxon>Bacteria</taxon>
        <taxon>Pseudomonadati</taxon>
        <taxon>Pseudomonadota</taxon>
        <taxon>Alphaproteobacteria</taxon>
        <taxon>Rhodobacterales</taxon>
        <taxon>Paracoccaceae</taxon>
        <taxon>Arenibacterium</taxon>
    </lineage>
</organism>
<dbReference type="InterPro" id="IPR014980">
    <property type="entry name" value="DOPA_dioxygen"/>
</dbReference>
<dbReference type="Proteomes" id="UP001191082">
    <property type="component" value="Unassembled WGS sequence"/>
</dbReference>
<comment type="caution">
    <text evidence="1">The sequence shown here is derived from an EMBL/GenBank/DDBJ whole genome shotgun (WGS) entry which is preliminary data.</text>
</comment>
<dbReference type="SUPFAM" id="SSF143410">
    <property type="entry name" value="DOPA-like"/>
    <property type="match status" value="1"/>
</dbReference>
<dbReference type="Pfam" id="PF08883">
    <property type="entry name" value="DOPA_dioxygen"/>
    <property type="match status" value="1"/>
</dbReference>
<dbReference type="PIRSF" id="PIRSF028139">
    <property type="entry name" value="DOPA-diox_rel_Mll2280"/>
    <property type="match status" value="1"/>
</dbReference>
<gene>
    <name evidence="1" type="ORF">FGK64_14130</name>
</gene>
<sequence>MQNDVLGYHAHVYFDAETVGQARALCEAARDRFDISMGRIHEREVGPHPMWSCQLAFGPEKFGTVMPWLAMNRNGLTVFTHLDTGDDLADHRDHGIWMGALLPLKLEMFQTEASA</sequence>
<dbReference type="PANTHER" id="PTHR36423:SF2">
    <property type="entry name" value="AFR070WP"/>
    <property type="match status" value="1"/>
</dbReference>
<dbReference type="Gene3D" id="3.30.70.1240">
    <property type="entry name" value="DOPA-like domains"/>
    <property type="match status" value="1"/>
</dbReference>
<reference evidence="1 2" key="1">
    <citation type="submission" date="2019-05" db="EMBL/GenBank/DDBJ databases">
        <title>Marivita sp. nov. isolated from sea sediment.</title>
        <authorList>
            <person name="Kim W."/>
        </authorList>
    </citation>
    <scope>NUCLEOTIDE SEQUENCE [LARGE SCALE GENOMIC DNA]</scope>
    <source>
        <strain evidence="1 2">CAU 1492</strain>
    </source>
</reference>
<evidence type="ECO:0000313" key="1">
    <source>
        <dbReference type="EMBL" id="TMV11423.1"/>
    </source>
</evidence>
<name>A0ABY2X6K0_9RHOB</name>
<dbReference type="EMBL" id="VCPC01000003">
    <property type="protein sequence ID" value="TMV11423.1"/>
    <property type="molecule type" value="Genomic_DNA"/>
</dbReference>
<evidence type="ECO:0000313" key="2">
    <source>
        <dbReference type="Proteomes" id="UP001191082"/>
    </source>
</evidence>
<keyword evidence="2" id="KW-1185">Reference proteome</keyword>